<reference evidence="10 11" key="1">
    <citation type="submission" date="2016-08" db="EMBL/GenBank/DDBJ databases">
        <authorList>
            <person name="Seilhamer J.J."/>
        </authorList>
    </citation>
    <scope>NUCLEOTIDE SEQUENCE [LARGE SCALE GENOMIC DNA]</scope>
    <source>
        <strain evidence="10 11">DX4</strain>
    </source>
</reference>
<dbReference type="RefSeq" id="WP_069378144.1">
    <property type="nucleotide sequence ID" value="NZ_CP017141.1"/>
</dbReference>
<dbReference type="EMBL" id="CP017141">
    <property type="protein sequence ID" value="AOM76448.1"/>
    <property type="molecule type" value="Genomic_DNA"/>
</dbReference>
<dbReference type="InterPro" id="IPR001867">
    <property type="entry name" value="OmpR/PhoB-type_DNA-bd"/>
</dbReference>
<dbReference type="Gene3D" id="1.10.10.10">
    <property type="entry name" value="Winged helix-like DNA-binding domain superfamily/Winged helix DNA-binding domain"/>
    <property type="match status" value="1"/>
</dbReference>
<dbReference type="PROSITE" id="PS51755">
    <property type="entry name" value="OMPR_PHOB"/>
    <property type="match status" value="1"/>
</dbReference>
<dbReference type="GO" id="GO:0006355">
    <property type="term" value="P:regulation of DNA-templated transcription"/>
    <property type="evidence" value="ECO:0007669"/>
    <property type="project" value="InterPro"/>
</dbReference>
<dbReference type="InterPro" id="IPR036388">
    <property type="entry name" value="WH-like_DNA-bd_sf"/>
</dbReference>
<dbReference type="GO" id="GO:0032993">
    <property type="term" value="C:protein-DNA complex"/>
    <property type="evidence" value="ECO:0007669"/>
    <property type="project" value="TreeGrafter"/>
</dbReference>
<dbReference type="Proteomes" id="UP000094313">
    <property type="component" value="Chromosome"/>
</dbReference>
<organism evidence="10 11">
    <name type="scientific">Pedobacter steynii</name>
    <dbReference type="NCBI Taxonomy" id="430522"/>
    <lineage>
        <taxon>Bacteria</taxon>
        <taxon>Pseudomonadati</taxon>
        <taxon>Bacteroidota</taxon>
        <taxon>Sphingobacteriia</taxon>
        <taxon>Sphingobacteriales</taxon>
        <taxon>Sphingobacteriaceae</taxon>
        <taxon>Pedobacter</taxon>
    </lineage>
</organism>
<dbReference type="GO" id="GO:0000976">
    <property type="term" value="F:transcription cis-regulatory region binding"/>
    <property type="evidence" value="ECO:0007669"/>
    <property type="project" value="TreeGrafter"/>
</dbReference>
<dbReference type="OrthoDB" id="9790442at2"/>
<dbReference type="PANTHER" id="PTHR48111">
    <property type="entry name" value="REGULATOR OF RPOS"/>
    <property type="match status" value="1"/>
</dbReference>
<evidence type="ECO:0000313" key="11">
    <source>
        <dbReference type="Proteomes" id="UP000094313"/>
    </source>
</evidence>
<evidence type="ECO:0000313" key="10">
    <source>
        <dbReference type="EMBL" id="AOM76448.1"/>
    </source>
</evidence>
<proteinExistence type="predicted"/>
<evidence type="ECO:0000256" key="2">
    <source>
        <dbReference type="ARBA" id="ARBA00023012"/>
    </source>
</evidence>
<feature type="domain" description="Response regulatory" evidence="8">
    <location>
        <begin position="2"/>
        <end position="117"/>
    </location>
</feature>
<evidence type="ECO:0000259" key="8">
    <source>
        <dbReference type="PROSITE" id="PS50110"/>
    </source>
</evidence>
<dbReference type="GO" id="GO:0005829">
    <property type="term" value="C:cytosol"/>
    <property type="evidence" value="ECO:0007669"/>
    <property type="project" value="TreeGrafter"/>
</dbReference>
<evidence type="ECO:0000256" key="1">
    <source>
        <dbReference type="ARBA" id="ARBA00022553"/>
    </source>
</evidence>
<sequence length="227" mass="26124">MNILIVEDEKNLGLEIAAFLGKEGYTIEHAWKKSSAEEKIFVNTYDFILLDLGLPGGDGFELLHQLKQLKDREDAVIILTARGDVEDRIKGLEAGADDYLPKPFSLTELLARMHAIIRRKHKLEMNEVNIHNFILDIKNHKVSFEGQKISLTSKEFEIFNYLVLNKDRVISRINLTEHVWGDILEINSDSNFVDVHVKNLRKKLSVHTPIDWFETVRSIGYRINSGK</sequence>
<dbReference type="CDD" id="cd00383">
    <property type="entry name" value="trans_reg_C"/>
    <property type="match status" value="1"/>
</dbReference>
<evidence type="ECO:0000256" key="6">
    <source>
        <dbReference type="PROSITE-ProRule" id="PRU00169"/>
    </source>
</evidence>
<feature type="domain" description="OmpR/PhoB-type" evidence="9">
    <location>
        <begin position="125"/>
        <end position="225"/>
    </location>
</feature>
<dbReference type="SUPFAM" id="SSF52172">
    <property type="entry name" value="CheY-like"/>
    <property type="match status" value="1"/>
</dbReference>
<evidence type="ECO:0000256" key="3">
    <source>
        <dbReference type="ARBA" id="ARBA00023015"/>
    </source>
</evidence>
<keyword evidence="1 6" id="KW-0597">Phosphoprotein</keyword>
<dbReference type="Gene3D" id="6.10.250.690">
    <property type="match status" value="1"/>
</dbReference>
<dbReference type="Gene3D" id="3.40.50.2300">
    <property type="match status" value="1"/>
</dbReference>
<dbReference type="Pfam" id="PF00486">
    <property type="entry name" value="Trans_reg_C"/>
    <property type="match status" value="1"/>
</dbReference>
<feature type="modified residue" description="4-aspartylphosphate" evidence="6">
    <location>
        <position position="51"/>
    </location>
</feature>
<keyword evidence="4 7" id="KW-0238">DNA-binding</keyword>
<dbReference type="InterPro" id="IPR039420">
    <property type="entry name" value="WalR-like"/>
</dbReference>
<evidence type="ECO:0000256" key="4">
    <source>
        <dbReference type="ARBA" id="ARBA00023125"/>
    </source>
</evidence>
<dbReference type="SMART" id="SM00448">
    <property type="entry name" value="REC"/>
    <property type="match status" value="1"/>
</dbReference>
<accession>A0A1D7QCM6</accession>
<dbReference type="PANTHER" id="PTHR48111:SF1">
    <property type="entry name" value="TWO-COMPONENT RESPONSE REGULATOR ORR33"/>
    <property type="match status" value="1"/>
</dbReference>
<dbReference type="KEGG" id="psty:BFS30_04315"/>
<keyword evidence="11" id="KW-1185">Reference proteome</keyword>
<dbReference type="InterPro" id="IPR001789">
    <property type="entry name" value="Sig_transdc_resp-reg_receiver"/>
</dbReference>
<evidence type="ECO:0000256" key="7">
    <source>
        <dbReference type="PROSITE-ProRule" id="PRU01091"/>
    </source>
</evidence>
<keyword evidence="5" id="KW-0804">Transcription</keyword>
<dbReference type="CDD" id="cd17624">
    <property type="entry name" value="REC_OmpR_PmrA-like"/>
    <property type="match status" value="1"/>
</dbReference>
<dbReference type="InterPro" id="IPR011006">
    <property type="entry name" value="CheY-like_superfamily"/>
</dbReference>
<keyword evidence="2" id="KW-0902">Two-component regulatory system</keyword>
<dbReference type="SMART" id="SM00862">
    <property type="entry name" value="Trans_reg_C"/>
    <property type="match status" value="1"/>
</dbReference>
<keyword evidence="3" id="KW-0805">Transcription regulation</keyword>
<gene>
    <name evidence="10" type="ORF">BFS30_04315</name>
</gene>
<feature type="DNA-binding region" description="OmpR/PhoB-type" evidence="7">
    <location>
        <begin position="125"/>
        <end position="225"/>
    </location>
</feature>
<name>A0A1D7QCM6_9SPHI</name>
<dbReference type="PROSITE" id="PS50110">
    <property type="entry name" value="RESPONSE_REGULATORY"/>
    <property type="match status" value="1"/>
</dbReference>
<dbReference type="Pfam" id="PF00072">
    <property type="entry name" value="Response_reg"/>
    <property type="match status" value="1"/>
</dbReference>
<dbReference type="GO" id="GO:0000156">
    <property type="term" value="F:phosphorelay response regulator activity"/>
    <property type="evidence" value="ECO:0007669"/>
    <property type="project" value="TreeGrafter"/>
</dbReference>
<evidence type="ECO:0000259" key="9">
    <source>
        <dbReference type="PROSITE" id="PS51755"/>
    </source>
</evidence>
<evidence type="ECO:0000256" key="5">
    <source>
        <dbReference type="ARBA" id="ARBA00023163"/>
    </source>
</evidence>
<dbReference type="AlphaFoldDB" id="A0A1D7QCM6"/>
<protein>
    <submittedName>
        <fullName evidence="10">DNA-binding response regulator</fullName>
    </submittedName>
</protein>